<dbReference type="InterPro" id="IPR011323">
    <property type="entry name" value="Mss4/transl-control_tumour"/>
</dbReference>
<dbReference type="SUPFAM" id="SSF51316">
    <property type="entry name" value="Mss4-like"/>
    <property type="match status" value="1"/>
</dbReference>
<dbReference type="PROSITE" id="PS01002">
    <property type="entry name" value="TCTP_1"/>
    <property type="match status" value="1"/>
</dbReference>
<organism evidence="5 6">
    <name type="scientific">Glycine soja</name>
    <name type="common">Wild soybean</name>
    <dbReference type="NCBI Taxonomy" id="3848"/>
    <lineage>
        <taxon>Eukaryota</taxon>
        <taxon>Viridiplantae</taxon>
        <taxon>Streptophyta</taxon>
        <taxon>Embryophyta</taxon>
        <taxon>Tracheophyta</taxon>
        <taxon>Spermatophyta</taxon>
        <taxon>Magnoliopsida</taxon>
        <taxon>eudicotyledons</taxon>
        <taxon>Gunneridae</taxon>
        <taxon>Pentapetalae</taxon>
        <taxon>rosids</taxon>
        <taxon>fabids</taxon>
        <taxon>Fabales</taxon>
        <taxon>Fabaceae</taxon>
        <taxon>Papilionoideae</taxon>
        <taxon>50 kb inversion clade</taxon>
        <taxon>NPAAA clade</taxon>
        <taxon>indigoferoid/millettioid clade</taxon>
        <taxon>Phaseoleae</taxon>
        <taxon>Glycine</taxon>
        <taxon>Glycine subgen. Soja</taxon>
    </lineage>
</organism>
<dbReference type="GO" id="GO:0005509">
    <property type="term" value="F:calcium ion binding"/>
    <property type="evidence" value="ECO:0007669"/>
    <property type="project" value="TreeGrafter"/>
</dbReference>
<evidence type="ECO:0000313" key="6">
    <source>
        <dbReference type="Proteomes" id="UP000289340"/>
    </source>
</evidence>
<evidence type="ECO:0000256" key="3">
    <source>
        <dbReference type="SAM" id="Phobius"/>
    </source>
</evidence>
<evidence type="ECO:0000256" key="2">
    <source>
        <dbReference type="PROSITE-ProRule" id="PRU01133"/>
    </source>
</evidence>
<evidence type="ECO:0000256" key="1">
    <source>
        <dbReference type="ARBA" id="ARBA00022837"/>
    </source>
</evidence>
<feature type="domain" description="TCTP" evidence="4">
    <location>
        <begin position="1"/>
        <end position="125"/>
    </location>
</feature>
<accession>A0A445F9I8</accession>
<dbReference type="GO" id="GO:0005737">
    <property type="term" value="C:cytoplasm"/>
    <property type="evidence" value="ECO:0007669"/>
    <property type="project" value="TreeGrafter"/>
</dbReference>
<proteinExistence type="inferred from homology"/>
<dbReference type="InterPro" id="IPR018105">
    <property type="entry name" value="Translational_control_tumour_p"/>
</dbReference>
<dbReference type="AlphaFoldDB" id="A0A445F9I8"/>
<name>A0A445F9I8_GLYSO</name>
<dbReference type="PANTHER" id="PTHR11991">
    <property type="entry name" value="TRANSLATIONALLY CONTROLLED TUMOR PROTEIN-RELATED"/>
    <property type="match status" value="1"/>
</dbReference>
<keyword evidence="1" id="KW-0106">Calcium</keyword>
<protein>
    <submittedName>
        <fullName evidence="5">Translationally-controlled tumor protein-like</fullName>
    </submittedName>
</protein>
<dbReference type="PROSITE" id="PS51797">
    <property type="entry name" value="TCTP_3"/>
    <property type="match status" value="1"/>
</dbReference>
<reference evidence="5 6" key="1">
    <citation type="submission" date="2018-09" db="EMBL/GenBank/DDBJ databases">
        <title>A high-quality reference genome of wild soybean provides a powerful tool to mine soybean genomes.</title>
        <authorList>
            <person name="Xie M."/>
            <person name="Chung C.Y.L."/>
            <person name="Li M.-W."/>
            <person name="Wong F.-L."/>
            <person name="Chan T.-F."/>
            <person name="Lam H.-M."/>
        </authorList>
    </citation>
    <scope>NUCLEOTIDE SEQUENCE [LARGE SCALE GENOMIC DNA]</scope>
    <source>
        <strain evidence="6">cv. W05</strain>
        <tissue evidence="5">Hypocotyl of etiolated seedlings</tissue>
    </source>
</reference>
<dbReference type="PANTHER" id="PTHR11991:SF17">
    <property type="entry name" value="TRANSLATIONALLY CONTROLLED TUMOR PROTEIN 2"/>
    <property type="match status" value="1"/>
</dbReference>
<dbReference type="EMBL" id="QZWG01000020">
    <property type="protein sequence ID" value="RZB45471.1"/>
    <property type="molecule type" value="Genomic_DNA"/>
</dbReference>
<comment type="similarity">
    <text evidence="2">Belongs to the TCTP family.</text>
</comment>
<sequence>MNVSLPFHVTPLSTTNPTELKIRAITKWVVQGALNVDIGANPSAEGGDEDEGVGDQAVKVVDIVDTFRLQEQPSFDKKQFIAYMKRYIKLLTAKLEGEKQELFKKHIEGATKSLISKLKDLQFYVLHLFFGYILVLWGRACTMMEALSLLTTGKVLLIQLLSTLPMDGRKSSAEHMQCRPRSYLI</sequence>
<gene>
    <name evidence="5" type="ORF">D0Y65_055000</name>
</gene>
<feature type="transmembrane region" description="Helical" evidence="3">
    <location>
        <begin position="121"/>
        <end position="140"/>
    </location>
</feature>
<evidence type="ECO:0000259" key="4">
    <source>
        <dbReference type="PROSITE" id="PS51797"/>
    </source>
</evidence>
<comment type="caution">
    <text evidence="5">The sequence shown here is derived from an EMBL/GenBank/DDBJ whole genome shotgun (WGS) entry which is preliminary data.</text>
</comment>
<dbReference type="InterPro" id="IPR011057">
    <property type="entry name" value="Mss4-like_sf"/>
</dbReference>
<evidence type="ECO:0000313" key="5">
    <source>
        <dbReference type="EMBL" id="RZB45471.1"/>
    </source>
</evidence>
<dbReference type="Pfam" id="PF00838">
    <property type="entry name" value="TCTP"/>
    <property type="match status" value="1"/>
</dbReference>
<dbReference type="Proteomes" id="UP000289340">
    <property type="component" value="Chromosome 20"/>
</dbReference>
<dbReference type="Gramene" id="XM_028364701.1">
    <property type="protein sequence ID" value="XP_028220502.1"/>
    <property type="gene ID" value="LOC114402205"/>
</dbReference>
<keyword evidence="3" id="KW-1133">Transmembrane helix</keyword>
<dbReference type="InterPro" id="IPR018103">
    <property type="entry name" value="Translation_control_tumour_CS"/>
</dbReference>
<dbReference type="PRINTS" id="PR01653">
    <property type="entry name" value="TCTPROTEIN"/>
</dbReference>
<dbReference type="InterPro" id="IPR034737">
    <property type="entry name" value="TCTP"/>
</dbReference>
<keyword evidence="6" id="KW-1185">Reference proteome</keyword>
<keyword evidence="3" id="KW-0812">Transmembrane</keyword>
<dbReference type="Gene3D" id="2.170.150.10">
    <property type="entry name" value="Metal Binding Protein, Guanine Nucleotide Exchange Factor, Chain A"/>
    <property type="match status" value="1"/>
</dbReference>
<keyword evidence="3" id="KW-0472">Membrane</keyword>